<reference evidence="1 2" key="2">
    <citation type="journal article" date="2022" name="Mol. Ecol. Resour.">
        <title>The genomes of chicory, endive, great burdock and yacon provide insights into Asteraceae paleo-polyploidization history and plant inulin production.</title>
        <authorList>
            <person name="Fan W."/>
            <person name="Wang S."/>
            <person name="Wang H."/>
            <person name="Wang A."/>
            <person name="Jiang F."/>
            <person name="Liu H."/>
            <person name="Zhao H."/>
            <person name="Xu D."/>
            <person name="Zhang Y."/>
        </authorList>
    </citation>
    <scope>NUCLEOTIDE SEQUENCE [LARGE SCALE GENOMIC DNA]</scope>
    <source>
        <strain evidence="2">cv. Niubang</strain>
    </source>
</reference>
<gene>
    <name evidence="1" type="ORF">L6452_20302</name>
</gene>
<comment type="caution">
    <text evidence="1">The sequence shown here is derived from an EMBL/GenBank/DDBJ whole genome shotgun (WGS) entry which is preliminary data.</text>
</comment>
<reference evidence="2" key="1">
    <citation type="journal article" date="2022" name="Mol. Ecol. Resour.">
        <title>The genomes of chicory, endive, great burdock and yacon provide insights into Asteraceae palaeo-polyploidization history and plant inulin production.</title>
        <authorList>
            <person name="Fan W."/>
            <person name="Wang S."/>
            <person name="Wang H."/>
            <person name="Wang A."/>
            <person name="Jiang F."/>
            <person name="Liu H."/>
            <person name="Zhao H."/>
            <person name="Xu D."/>
            <person name="Zhang Y."/>
        </authorList>
    </citation>
    <scope>NUCLEOTIDE SEQUENCE [LARGE SCALE GENOMIC DNA]</scope>
    <source>
        <strain evidence="2">cv. Niubang</strain>
    </source>
</reference>
<accession>A0ACB9BB13</accession>
<dbReference type="EMBL" id="CM042052">
    <property type="protein sequence ID" value="KAI3719405.1"/>
    <property type="molecule type" value="Genomic_DNA"/>
</dbReference>
<sequence>MIRRRTIGPAATSRQIQHGRAGMWCLRAADGDKSPENRTSSDKSPDTTRQSRYAVSKSPSYGISETKTSRQSREKPTLHIPFHLFSITKDFVLES</sequence>
<protein>
    <submittedName>
        <fullName evidence="1">Uncharacterized protein</fullName>
    </submittedName>
</protein>
<organism evidence="1 2">
    <name type="scientific">Arctium lappa</name>
    <name type="common">Greater burdock</name>
    <name type="synonym">Lappa major</name>
    <dbReference type="NCBI Taxonomy" id="4217"/>
    <lineage>
        <taxon>Eukaryota</taxon>
        <taxon>Viridiplantae</taxon>
        <taxon>Streptophyta</taxon>
        <taxon>Embryophyta</taxon>
        <taxon>Tracheophyta</taxon>
        <taxon>Spermatophyta</taxon>
        <taxon>Magnoliopsida</taxon>
        <taxon>eudicotyledons</taxon>
        <taxon>Gunneridae</taxon>
        <taxon>Pentapetalae</taxon>
        <taxon>asterids</taxon>
        <taxon>campanulids</taxon>
        <taxon>Asterales</taxon>
        <taxon>Asteraceae</taxon>
        <taxon>Carduoideae</taxon>
        <taxon>Cardueae</taxon>
        <taxon>Arctiinae</taxon>
        <taxon>Arctium</taxon>
    </lineage>
</organism>
<proteinExistence type="predicted"/>
<evidence type="ECO:0000313" key="2">
    <source>
        <dbReference type="Proteomes" id="UP001055879"/>
    </source>
</evidence>
<keyword evidence="2" id="KW-1185">Reference proteome</keyword>
<name>A0ACB9BB13_ARCLA</name>
<evidence type="ECO:0000313" key="1">
    <source>
        <dbReference type="EMBL" id="KAI3719405.1"/>
    </source>
</evidence>
<dbReference type="Proteomes" id="UP001055879">
    <property type="component" value="Linkage Group LG06"/>
</dbReference>